<dbReference type="Proteomes" id="UP001620597">
    <property type="component" value="Unassembled WGS sequence"/>
</dbReference>
<feature type="signal peptide" evidence="1">
    <location>
        <begin position="1"/>
        <end position="21"/>
    </location>
</feature>
<organism evidence="2 3">
    <name type="scientific">Oceanobacter antarcticus</name>
    <dbReference type="NCBI Taxonomy" id="3133425"/>
    <lineage>
        <taxon>Bacteria</taxon>
        <taxon>Pseudomonadati</taxon>
        <taxon>Pseudomonadota</taxon>
        <taxon>Gammaproteobacteria</taxon>
        <taxon>Oceanospirillales</taxon>
        <taxon>Oceanospirillaceae</taxon>
        <taxon>Oceanobacter</taxon>
    </lineage>
</organism>
<reference evidence="2 3" key="1">
    <citation type="submission" date="2024-03" db="EMBL/GenBank/DDBJ databases">
        <title>High-quality draft genome sequence of Oceanobacter sp. wDCs-4.</title>
        <authorList>
            <person name="Dong C."/>
        </authorList>
    </citation>
    <scope>NUCLEOTIDE SEQUENCE [LARGE SCALE GENOMIC DNA]</scope>
    <source>
        <strain evidence="3">wDCs-4</strain>
    </source>
</reference>
<comment type="caution">
    <text evidence="2">The sequence shown here is derived from an EMBL/GenBank/DDBJ whole genome shotgun (WGS) entry which is preliminary data.</text>
</comment>
<dbReference type="EMBL" id="JBBKTX010000021">
    <property type="protein sequence ID" value="MFK4753877.1"/>
    <property type="molecule type" value="Genomic_DNA"/>
</dbReference>
<proteinExistence type="predicted"/>
<gene>
    <name evidence="2" type="ORF">WG929_15800</name>
</gene>
<dbReference type="InterPro" id="IPR018642">
    <property type="entry name" value="DUF2066"/>
</dbReference>
<accession>A0ABW8NLX2</accession>
<sequence length="341" mass="37342">MRSVFLRLMYCLLFTTPVVSAGVVTDLYQASIEVSDRTPATRQAAVPAALLQVLTKVSGRPTAELSGLAGKSASQYLASFRYISRPNDGVLILQAMFAAGQVNDLLARHGLPVWGSNRPDVTFWLGVSRSGRRAVIGADDDGVDQYEALRQTFVQHGIPSVWPMLDLEDRLALPAERLFGLFRDDIRAASVRYDTDTVVAARIMPFADGWRADGYLEYRHDSLPLDVQGTSEQAVVTALAEAVGGYFSGRYGVVTSTTSMSSEQQALTIQHVTRYDDYQSVLRLLASVSGVEHVDVLAVRGDSLDLGLTLNASWPQVLTNIRFDGRIGDSDLPDTLRWKGR</sequence>
<evidence type="ECO:0000256" key="1">
    <source>
        <dbReference type="SAM" id="SignalP"/>
    </source>
</evidence>
<evidence type="ECO:0000313" key="2">
    <source>
        <dbReference type="EMBL" id="MFK4753877.1"/>
    </source>
</evidence>
<name>A0ABW8NLX2_9GAMM</name>
<keyword evidence="1" id="KW-0732">Signal</keyword>
<dbReference type="RefSeq" id="WP_416206861.1">
    <property type="nucleotide sequence ID" value="NZ_JBBKTX010000021.1"/>
</dbReference>
<keyword evidence="3" id="KW-1185">Reference proteome</keyword>
<feature type="chain" id="PRO_5046049057" evidence="1">
    <location>
        <begin position="22"/>
        <end position="341"/>
    </location>
</feature>
<evidence type="ECO:0000313" key="3">
    <source>
        <dbReference type="Proteomes" id="UP001620597"/>
    </source>
</evidence>
<dbReference type="Pfam" id="PF09839">
    <property type="entry name" value="DUF2066"/>
    <property type="match status" value="1"/>
</dbReference>
<protein>
    <submittedName>
        <fullName evidence="2">DUF2066 domain-containing protein</fullName>
    </submittedName>
</protein>